<sequence length="884" mass="98827">MLTLLIPASSTAVRVRSSLGSLSTCSRKTCQSRTLTVSNSTRNGGVKLTAAEREWLQEDDADTESELASSVRVTHQPRFDWRQTLLRVRRKRAASAVVDDHSRFIKRVAPPCMSIQPRSPFYREIQAYNEHFLPLLDAEQQEDEAVIKERLSNWSLARLQEEGYCLTELAAFWLKATQFGRPVAAFTLGPGIALPTGHRFENGTQVLLSRIDPLREQPLQGSVVSTTGSQIKVSFPELYDLGAYSGSWRLDVGHTNLVYERMRTAIGFLEHDPSESDVTVPDRQLIIQGTYLRDKLLRSFDPATKMSPPSEDVEQEVQTPLPRENSILCDDMRIHSWATRYSRPNPVRVEGDPVITGLNSTQIRAIATMIGQRLSLVQGPPGTGKTKTIVETVKLLKVQFQIVHPVLVCTYTNVAVDNLVEGLAAAGMKPLRIGYGGKVKTSLYEHTLDAKLEKHPLRPQLDKLIKEQTELMEQIESRRKVVRDKHLAGASASATRMEFYVTQMDRQLKILNGKIYALRQVMLQDIVYSADVVCTTCVTSACVALNVIDFPIVFLDEASMSTEPASLIPLMKGSQQVCLIGDHKQLPPIITSRQAQSMGLGISLFERLTEEGQVPSIMLDTQYRMHPAISRFPSSEFYQFSLQDGTVEPDGSVHPRLLPPTSSHLEDHPLTGHRPSVIFLDHTGLETPKDRSRVNWAEAGIVCSIVEDLLLQNENMRGADIGIIAPYVAQISLLSRLFRTDHRYRERFKAVLGPQRAMQLANVEIKTVDGFEGREKEVIIFSTVRNNAAGHIGFLADRRRLNVGLTRAKRGLFVVGSLNTLRNGKVSGQEEQGNVRVGRGAEAWRRYAQFLHDEGLVVQLSGERLRKTLYGNISDTNVLLHATY</sequence>
<dbReference type="Pfam" id="PF13086">
    <property type="entry name" value="AAA_11"/>
    <property type="match status" value="1"/>
</dbReference>
<name>A0A165QYG9_9AGAM</name>
<dbReference type="Pfam" id="PF13087">
    <property type="entry name" value="AAA_12"/>
    <property type="match status" value="1"/>
</dbReference>
<dbReference type="EMBL" id="KV425589">
    <property type="protein sequence ID" value="KZT23060.1"/>
    <property type="molecule type" value="Genomic_DNA"/>
</dbReference>
<dbReference type="GO" id="GO:0003724">
    <property type="term" value="F:RNA helicase activity"/>
    <property type="evidence" value="ECO:0007669"/>
    <property type="project" value="TreeGrafter"/>
</dbReference>
<dbReference type="AlphaFoldDB" id="A0A165QYG9"/>
<gene>
    <name evidence="8" type="ORF">NEOLEDRAFT_1243530</name>
</gene>
<dbReference type="InterPro" id="IPR041679">
    <property type="entry name" value="DNA2/NAM7-like_C"/>
</dbReference>
<feature type="domain" description="DNA2/NAM7 helicase helicase" evidence="6">
    <location>
        <begin position="358"/>
        <end position="592"/>
    </location>
</feature>
<keyword evidence="2" id="KW-0547">Nucleotide-binding</keyword>
<keyword evidence="9" id="KW-1185">Reference proteome</keyword>
<dbReference type="GO" id="GO:0005524">
    <property type="term" value="F:ATP binding"/>
    <property type="evidence" value="ECO:0007669"/>
    <property type="project" value="UniProtKB-KW"/>
</dbReference>
<organism evidence="8 9">
    <name type="scientific">Neolentinus lepideus HHB14362 ss-1</name>
    <dbReference type="NCBI Taxonomy" id="1314782"/>
    <lineage>
        <taxon>Eukaryota</taxon>
        <taxon>Fungi</taxon>
        <taxon>Dikarya</taxon>
        <taxon>Basidiomycota</taxon>
        <taxon>Agaricomycotina</taxon>
        <taxon>Agaricomycetes</taxon>
        <taxon>Gloeophyllales</taxon>
        <taxon>Gloeophyllaceae</taxon>
        <taxon>Neolentinus</taxon>
    </lineage>
</organism>
<evidence type="ECO:0000256" key="5">
    <source>
        <dbReference type="ARBA" id="ARBA00022840"/>
    </source>
</evidence>
<dbReference type="CDD" id="cd18808">
    <property type="entry name" value="SF1_C_Upf1"/>
    <property type="match status" value="1"/>
</dbReference>
<dbReference type="SUPFAM" id="SSF52540">
    <property type="entry name" value="P-loop containing nucleoside triphosphate hydrolases"/>
    <property type="match status" value="1"/>
</dbReference>
<accession>A0A165QYG9</accession>
<evidence type="ECO:0000313" key="9">
    <source>
        <dbReference type="Proteomes" id="UP000076761"/>
    </source>
</evidence>
<dbReference type="GO" id="GO:0005694">
    <property type="term" value="C:chromosome"/>
    <property type="evidence" value="ECO:0007669"/>
    <property type="project" value="UniProtKB-ARBA"/>
</dbReference>
<proteinExistence type="inferred from homology"/>
<comment type="similarity">
    <text evidence="1">Belongs to the DNA2/NAM7 helicase family.</text>
</comment>
<reference evidence="8 9" key="1">
    <citation type="journal article" date="2016" name="Mol. Biol. Evol.">
        <title>Comparative Genomics of Early-Diverging Mushroom-Forming Fungi Provides Insights into the Origins of Lignocellulose Decay Capabilities.</title>
        <authorList>
            <person name="Nagy L.G."/>
            <person name="Riley R."/>
            <person name="Tritt A."/>
            <person name="Adam C."/>
            <person name="Daum C."/>
            <person name="Floudas D."/>
            <person name="Sun H."/>
            <person name="Yadav J.S."/>
            <person name="Pangilinan J."/>
            <person name="Larsson K.H."/>
            <person name="Matsuura K."/>
            <person name="Barry K."/>
            <person name="Labutti K."/>
            <person name="Kuo R."/>
            <person name="Ohm R.A."/>
            <person name="Bhattacharya S.S."/>
            <person name="Shirouzu T."/>
            <person name="Yoshinaga Y."/>
            <person name="Martin F.M."/>
            <person name="Grigoriev I.V."/>
            <person name="Hibbett D.S."/>
        </authorList>
    </citation>
    <scope>NUCLEOTIDE SEQUENCE [LARGE SCALE GENOMIC DNA]</scope>
    <source>
        <strain evidence="8 9">HHB14362 ss-1</strain>
    </source>
</reference>
<dbReference type="InterPro" id="IPR027417">
    <property type="entry name" value="P-loop_NTPase"/>
</dbReference>
<dbReference type="FunFam" id="3.40.50.300:FF:000326">
    <property type="entry name" value="P-loop containing nucleoside triphosphate hydrolase"/>
    <property type="match status" value="1"/>
</dbReference>
<evidence type="ECO:0000256" key="2">
    <source>
        <dbReference type="ARBA" id="ARBA00022741"/>
    </source>
</evidence>
<dbReference type="PANTHER" id="PTHR10887">
    <property type="entry name" value="DNA2/NAM7 HELICASE FAMILY"/>
    <property type="match status" value="1"/>
</dbReference>
<dbReference type="Gene3D" id="3.40.50.300">
    <property type="entry name" value="P-loop containing nucleotide triphosphate hydrolases"/>
    <property type="match status" value="2"/>
</dbReference>
<dbReference type="STRING" id="1314782.A0A165QYG9"/>
<evidence type="ECO:0000256" key="4">
    <source>
        <dbReference type="ARBA" id="ARBA00022806"/>
    </source>
</evidence>
<dbReference type="InterPro" id="IPR041677">
    <property type="entry name" value="DNA2/NAM7_AAA_11"/>
</dbReference>
<feature type="domain" description="DNA2/NAM7 helicase-like C-terminal" evidence="7">
    <location>
        <begin position="601"/>
        <end position="817"/>
    </location>
</feature>
<keyword evidence="3 8" id="KW-0378">Hydrolase</keyword>
<keyword evidence="5" id="KW-0067">ATP-binding</keyword>
<evidence type="ECO:0000256" key="1">
    <source>
        <dbReference type="ARBA" id="ARBA00007913"/>
    </source>
</evidence>
<evidence type="ECO:0000259" key="7">
    <source>
        <dbReference type="Pfam" id="PF13087"/>
    </source>
</evidence>
<keyword evidence="4" id="KW-0347">Helicase</keyword>
<evidence type="ECO:0000313" key="8">
    <source>
        <dbReference type="EMBL" id="KZT23060.1"/>
    </source>
</evidence>
<dbReference type="InterPro" id="IPR047187">
    <property type="entry name" value="SF1_C_Upf1"/>
</dbReference>
<evidence type="ECO:0000259" key="6">
    <source>
        <dbReference type="Pfam" id="PF13086"/>
    </source>
</evidence>
<dbReference type="InterPro" id="IPR045055">
    <property type="entry name" value="DNA2/NAM7-like"/>
</dbReference>
<dbReference type="GO" id="GO:0005737">
    <property type="term" value="C:cytoplasm"/>
    <property type="evidence" value="ECO:0007669"/>
    <property type="project" value="TreeGrafter"/>
</dbReference>
<dbReference type="OrthoDB" id="6513042at2759"/>
<dbReference type="InParanoid" id="A0A165QYG9"/>
<protein>
    <submittedName>
        <fullName evidence="8">p-loop containing nucleoside triphosphate hydrolase protein</fullName>
    </submittedName>
</protein>
<evidence type="ECO:0000256" key="3">
    <source>
        <dbReference type="ARBA" id="ARBA00022801"/>
    </source>
</evidence>
<dbReference type="GO" id="GO:0000184">
    <property type="term" value="P:nuclear-transcribed mRNA catabolic process, nonsense-mediated decay"/>
    <property type="evidence" value="ECO:0007669"/>
    <property type="project" value="TreeGrafter"/>
</dbReference>
<dbReference type="Proteomes" id="UP000076761">
    <property type="component" value="Unassembled WGS sequence"/>
</dbReference>
<dbReference type="PANTHER" id="PTHR10887:SF517">
    <property type="entry name" value="RNA HELICASE NONSENSE MRNA REDUCING FACTOR"/>
    <property type="match status" value="1"/>
</dbReference>
<dbReference type="GO" id="GO:0016787">
    <property type="term" value="F:hydrolase activity"/>
    <property type="evidence" value="ECO:0007669"/>
    <property type="project" value="UniProtKB-KW"/>
</dbReference>